<proteinExistence type="predicted"/>
<feature type="region of interest" description="Disordered" evidence="1">
    <location>
        <begin position="31"/>
        <end position="61"/>
    </location>
</feature>
<organism evidence="2 3">
    <name type="scientific">Heterorhabditis bacteriophora</name>
    <name type="common">Entomopathogenic nematode worm</name>
    <dbReference type="NCBI Taxonomy" id="37862"/>
    <lineage>
        <taxon>Eukaryota</taxon>
        <taxon>Metazoa</taxon>
        <taxon>Ecdysozoa</taxon>
        <taxon>Nematoda</taxon>
        <taxon>Chromadorea</taxon>
        <taxon>Rhabditida</taxon>
        <taxon>Rhabditina</taxon>
        <taxon>Rhabditomorpha</taxon>
        <taxon>Strongyloidea</taxon>
        <taxon>Heterorhabditidae</taxon>
        <taxon>Heterorhabditis</taxon>
    </lineage>
</organism>
<keyword evidence="2" id="KW-1185">Reference proteome</keyword>
<dbReference type="Proteomes" id="UP000095283">
    <property type="component" value="Unplaced"/>
</dbReference>
<name>A0A1I7WZY8_HETBA</name>
<dbReference type="AlphaFoldDB" id="A0A1I7WZY8"/>
<reference evidence="3" key="1">
    <citation type="submission" date="2016-11" db="UniProtKB">
        <authorList>
            <consortium name="WormBaseParasite"/>
        </authorList>
    </citation>
    <scope>IDENTIFICATION</scope>
</reference>
<protein>
    <submittedName>
        <fullName evidence="3">Transposase</fullName>
    </submittedName>
</protein>
<evidence type="ECO:0000256" key="1">
    <source>
        <dbReference type="SAM" id="MobiDB-lite"/>
    </source>
</evidence>
<evidence type="ECO:0000313" key="2">
    <source>
        <dbReference type="Proteomes" id="UP000095283"/>
    </source>
</evidence>
<accession>A0A1I7WZY8</accession>
<sequence>MEYMYFYRNNLFSKDDRIMFSLKVKGTPREYDQERKTVKDLKQLKNKQKRVEDDSNGNTYL</sequence>
<dbReference type="WBParaSite" id="Hba_10765">
    <property type="protein sequence ID" value="Hba_10765"/>
    <property type="gene ID" value="Hba_10765"/>
</dbReference>
<evidence type="ECO:0000313" key="3">
    <source>
        <dbReference type="WBParaSite" id="Hba_10765"/>
    </source>
</evidence>
<feature type="compositionally biased region" description="Basic and acidic residues" evidence="1">
    <location>
        <begin position="31"/>
        <end position="53"/>
    </location>
</feature>